<reference evidence="12" key="2">
    <citation type="submission" date="2025-05" db="UniProtKB">
        <authorList>
            <consortium name="RefSeq"/>
        </authorList>
    </citation>
    <scope>IDENTIFICATION</scope>
    <source>
        <strain evidence="12">Aabys</strain>
        <tissue evidence="12">Whole body</tissue>
    </source>
</reference>
<dbReference type="GO" id="GO:0051301">
    <property type="term" value="P:cell division"/>
    <property type="evidence" value="ECO:0007669"/>
    <property type="project" value="UniProtKB-KW"/>
</dbReference>
<dbReference type="EnsemblMetazoa" id="MDOA012677-RA">
    <property type="protein sequence ID" value="MDOA012677-PA"/>
    <property type="gene ID" value="MDOA012677"/>
</dbReference>
<dbReference type="VEuPathDB" id="VectorBase:MDOMA2_012553"/>
<dbReference type="GO" id="GO:0000796">
    <property type="term" value="C:condensin complex"/>
    <property type="evidence" value="ECO:0007669"/>
    <property type="project" value="InterPro"/>
</dbReference>
<comment type="similarity">
    <text evidence="2">Belongs to the CND3 (condensin subunit 3) family.</text>
</comment>
<dbReference type="InterPro" id="IPR025977">
    <property type="entry name" value="Cnd3_C"/>
</dbReference>
<keyword evidence="11" id="KW-1185">Reference proteome</keyword>
<feature type="compositionally biased region" description="Basic and acidic residues" evidence="8">
    <location>
        <begin position="1140"/>
        <end position="1150"/>
    </location>
</feature>
<evidence type="ECO:0000256" key="7">
    <source>
        <dbReference type="ARBA" id="ARBA00023306"/>
    </source>
</evidence>
<evidence type="ECO:0000259" key="9">
    <source>
        <dbReference type="Pfam" id="PF12719"/>
    </source>
</evidence>
<evidence type="ECO:0000256" key="8">
    <source>
        <dbReference type="SAM" id="MobiDB-lite"/>
    </source>
</evidence>
<feature type="compositionally biased region" description="Polar residues" evidence="8">
    <location>
        <begin position="1026"/>
        <end position="1035"/>
    </location>
</feature>
<dbReference type="Gene3D" id="1.25.10.10">
    <property type="entry name" value="Leucine-rich Repeat Variant"/>
    <property type="match status" value="1"/>
</dbReference>
<keyword evidence="7" id="KW-0131">Cell cycle</keyword>
<keyword evidence="5" id="KW-0498">Mitosis</keyword>
<evidence type="ECO:0000313" key="10">
    <source>
        <dbReference type="EnsemblMetazoa" id="MDOA012677-PA"/>
    </source>
</evidence>
<dbReference type="eggNOG" id="KOG2025">
    <property type="taxonomic scope" value="Eukaryota"/>
</dbReference>
<dbReference type="InterPro" id="IPR011989">
    <property type="entry name" value="ARM-like"/>
</dbReference>
<keyword evidence="3" id="KW-0158">Chromosome</keyword>
<evidence type="ECO:0000256" key="2">
    <source>
        <dbReference type="ARBA" id="ARBA00006533"/>
    </source>
</evidence>
<dbReference type="PANTHER" id="PTHR14418">
    <property type="entry name" value="CONDENSIN COMPLEX SUBUNIT 3-RELATED"/>
    <property type="match status" value="1"/>
</dbReference>
<dbReference type="InterPro" id="IPR016024">
    <property type="entry name" value="ARM-type_fold"/>
</dbReference>
<feature type="domain" description="Nuclear condensin complex subunit 3 C-terminal" evidence="9">
    <location>
        <begin position="591"/>
        <end position="888"/>
    </location>
</feature>
<feature type="region of interest" description="Disordered" evidence="8">
    <location>
        <begin position="1413"/>
        <end position="1448"/>
    </location>
</feature>
<evidence type="ECO:0000313" key="11">
    <source>
        <dbReference type="Proteomes" id="UP001652621"/>
    </source>
</evidence>
<evidence type="ECO:0000256" key="6">
    <source>
        <dbReference type="ARBA" id="ARBA00023067"/>
    </source>
</evidence>
<organism evidence="10">
    <name type="scientific">Musca domestica</name>
    <name type="common">House fly</name>
    <dbReference type="NCBI Taxonomy" id="7370"/>
    <lineage>
        <taxon>Eukaryota</taxon>
        <taxon>Metazoa</taxon>
        <taxon>Ecdysozoa</taxon>
        <taxon>Arthropoda</taxon>
        <taxon>Hexapoda</taxon>
        <taxon>Insecta</taxon>
        <taxon>Pterygota</taxon>
        <taxon>Neoptera</taxon>
        <taxon>Endopterygota</taxon>
        <taxon>Diptera</taxon>
        <taxon>Brachycera</taxon>
        <taxon>Muscomorpha</taxon>
        <taxon>Muscoidea</taxon>
        <taxon>Muscidae</taxon>
        <taxon>Musca</taxon>
    </lineage>
</organism>
<feature type="compositionally biased region" description="Polar residues" evidence="8">
    <location>
        <begin position="1417"/>
        <end position="1429"/>
    </location>
</feature>
<evidence type="ECO:0000313" key="12">
    <source>
        <dbReference type="RefSeq" id="XP_058983215.1"/>
    </source>
</evidence>
<feature type="region of interest" description="Disordered" evidence="8">
    <location>
        <begin position="1131"/>
        <end position="1159"/>
    </location>
</feature>
<feature type="region of interest" description="Disordered" evidence="8">
    <location>
        <begin position="1"/>
        <end position="28"/>
    </location>
</feature>
<dbReference type="InterPro" id="IPR027165">
    <property type="entry name" value="CND3"/>
</dbReference>
<feature type="region of interest" description="Disordered" evidence="8">
    <location>
        <begin position="1208"/>
        <end position="1257"/>
    </location>
</feature>
<dbReference type="GO" id="GO:0005737">
    <property type="term" value="C:cytoplasm"/>
    <property type="evidence" value="ECO:0007669"/>
    <property type="project" value="TreeGrafter"/>
</dbReference>
<reference evidence="10" key="1">
    <citation type="submission" date="2020-05" db="UniProtKB">
        <authorList>
            <consortium name="EnsemblMetazoa"/>
        </authorList>
    </citation>
    <scope>IDENTIFICATION</scope>
    <source>
        <strain evidence="10">Aabys</strain>
    </source>
</reference>
<evidence type="ECO:0000256" key="1">
    <source>
        <dbReference type="ARBA" id="ARBA00004286"/>
    </source>
</evidence>
<dbReference type="OrthoDB" id="27187at2759"/>
<dbReference type="GO" id="GO:0007076">
    <property type="term" value="P:mitotic chromosome condensation"/>
    <property type="evidence" value="ECO:0007669"/>
    <property type="project" value="InterPro"/>
</dbReference>
<comment type="subcellular location">
    <subcellularLocation>
        <location evidence="1">Chromosome</location>
    </subcellularLocation>
</comment>
<sequence length="1448" mass="165366">MGRKRKVPLAAGEEKENELQSTSTSTHNTSLINNGPIYTIMSKIQLNETYHKKYIKELRQIYGKMDHDAFIYTFIKMIKSAMVADETNEFAHTTLLFCAKFVGSFEGDETHPLLADTCRWLLTTISNNPHVRFRLCQFVNMILNALGQEATLDDVICDNILEYMVGRLVDVAPSVRVQAILAMQRLQVPDNPDDPVLRSYQYHLCSDPSPRVRQAVITCMGRNYHTIPYILDRLWDIDDKVRRHTYLHMSSFPVRSYKVSQRLMLLEQGLNDRNESVRKVVTTIMLQQWIESYQKDIVGLIGALKLDSNENELNRFRRIGKQALSEIFKRQTKEELVVCLPLETEGEFYRCVPHDNLNIETAFYWQCLTEHLYNEMAEEIDLIIPELSVFCSYIDAYCRTRKREMDKFEAMEFQYILLSLMEILHMFDLGDEIGRGNLQNLLENLLKNYSLDEKVVEIIVKCAENLMTNQDTRHQFFLDIINDICGLSAKQQDLVHDRNLISELLANSTDAALNLKLSSLKVKILDLEEQEMNYVQMKDYVRAQQIIEIKNTVTEEFTNLLRPLLDKRNGEYGNEIRPQFSKVVKNECILRSLQITYYMVVSKRVQSLGHATCRLYNDFIFRNIASNQIAIRDWALKCGAAFSMLYEPLAKDVFDELYAQFFKNHNIRIWETAISCIFELLDRYGVDNFVVQEEQNKSKKTGRQLYNTLEFIDADEDTVHSATLGQGVGVIYMMSHFLDTCDDMCIVRAIIDGFCRLVLHGHIDNRDIMEKLLIRYFNPATEPQINQILSVFLENLIQNRKQRLLQPCIITTVNSVLSAPYDSPLHDIRPETITHFIIDTTRPEALSAGPTKENSHNALALTFLTEMVNNPNNKELCKLLAKDLLSLDVNLSSDEQLKNEMKDLADKVIQNKFDPKTVKNVIDFKDLLDGVFNPHPKRLDVDLVSDDEEEGTIDSYVDDNISDKQKHCETVVDGFTENQASEENNDTLTDVPVSTSAINITTTFGSENRTVHNLLRRSRQSRNDSVDSTQLTFNENETRPNKIRIEARIDSDKKVGESLSRKSDRSNTCVRRNLRYNKKSNNVNKQKEPETIIEMILTSPVKLPPVTSQRTTTTMEKQTTEKISQSLLSAKNSKSLTVKQAEDKREKETTGAESAMTSVSQTHEEIIVSVATELMESTEDLHTSDVIPASPTATCLEKTIRLRVTDSVRSMRSRTNRNDSQSNGKVVDSTPLRNGRKRVLRKSPVRKTSAASVNLSSPLRKQPCVKIDTSKSIATKTPANKANEIIVQNETTLIDPNAGVSPASDKENKNNEVSLKSSVDYVTPRHKRETGPTIKTAEEQKQGPFVTTRNSAKKQLISKMIITRKRYSQENLTLLSPVHKPQAYKSRIPVSRQHPDIKNFVPTSTPTTAVKKAFAKGQSSRTKRSNLSLAMNRLPRKPSSKMSKSTIA</sequence>
<accession>A0A1I8N8H8</accession>
<dbReference type="Pfam" id="PF12719">
    <property type="entry name" value="Cnd3"/>
    <property type="match status" value="1"/>
</dbReference>
<keyword evidence="6" id="KW-0226">DNA condensation</keyword>
<evidence type="ECO:0000256" key="3">
    <source>
        <dbReference type="ARBA" id="ARBA00022454"/>
    </source>
</evidence>
<feature type="region of interest" description="Disordered" evidence="8">
    <location>
        <begin position="1019"/>
        <end position="1038"/>
    </location>
</feature>
<dbReference type="GO" id="GO:0000793">
    <property type="term" value="C:condensed chromosome"/>
    <property type="evidence" value="ECO:0007669"/>
    <property type="project" value="TreeGrafter"/>
</dbReference>
<dbReference type="SUPFAM" id="SSF48371">
    <property type="entry name" value="ARM repeat"/>
    <property type="match status" value="1"/>
</dbReference>
<name>A0A1I8N8H8_MUSDO</name>
<evidence type="ECO:0000256" key="4">
    <source>
        <dbReference type="ARBA" id="ARBA00022618"/>
    </source>
</evidence>
<dbReference type="STRING" id="7370.A0A1I8N8H8"/>
<proteinExistence type="inferred from homology"/>
<dbReference type="Proteomes" id="UP001652621">
    <property type="component" value="Unplaced"/>
</dbReference>
<feature type="compositionally biased region" description="Basic residues" evidence="8">
    <location>
        <begin position="1234"/>
        <end position="1245"/>
    </location>
</feature>
<dbReference type="PANTHER" id="PTHR14418:SF5">
    <property type="entry name" value="CONDENSIN COMPLEX SUBUNIT 3"/>
    <property type="match status" value="1"/>
</dbReference>
<dbReference type="RefSeq" id="XP_058983215.1">
    <property type="nucleotide sequence ID" value="XM_059127232.1"/>
</dbReference>
<feature type="compositionally biased region" description="Polar residues" evidence="8">
    <location>
        <begin position="19"/>
        <end position="28"/>
    </location>
</feature>
<protein>
    <submittedName>
        <fullName evidence="12">Condensin complex subunit 3 isoform X1</fullName>
    </submittedName>
</protein>
<keyword evidence="4" id="KW-0132">Cell division</keyword>
<gene>
    <name evidence="10" type="primary">101888215</name>
    <name evidence="12" type="synonym">LOC101888215</name>
</gene>
<dbReference type="VEuPathDB" id="VectorBase:MDOA012677"/>
<evidence type="ECO:0000256" key="5">
    <source>
        <dbReference type="ARBA" id="ARBA00022776"/>
    </source>
</evidence>